<dbReference type="HOGENOM" id="CLU_2672610_0_0_1"/>
<feature type="transmembrane region" description="Helical" evidence="1">
    <location>
        <begin position="45"/>
        <end position="64"/>
    </location>
</feature>
<proteinExistence type="predicted"/>
<keyword evidence="1" id="KW-1133">Transmembrane helix</keyword>
<protein>
    <submittedName>
        <fullName evidence="2">Uncharacterized protein</fullName>
    </submittedName>
</protein>
<dbReference type="AlphaFoldDB" id="F8QDA8"/>
<dbReference type="Proteomes" id="UP000008063">
    <property type="component" value="Unassembled WGS sequence"/>
</dbReference>
<accession>F8QDA8</accession>
<sequence length="75" mass="8946">MNTIRYRFESWRESWSCILSLPIFPVQDILQQGWVVMPVKRTVSIGLYSTSLGFIWHLLVIRWVHSPRYSCLLSF</sequence>
<evidence type="ECO:0000256" key="1">
    <source>
        <dbReference type="SAM" id="Phobius"/>
    </source>
</evidence>
<name>F8QDA8_SERL3</name>
<keyword evidence="1" id="KW-0812">Transmembrane</keyword>
<gene>
    <name evidence="2" type="ORF">SERLA73DRAFT_171918</name>
</gene>
<evidence type="ECO:0000313" key="2">
    <source>
        <dbReference type="EMBL" id="EGN93579.1"/>
    </source>
</evidence>
<evidence type="ECO:0000313" key="3">
    <source>
        <dbReference type="Proteomes" id="UP000008063"/>
    </source>
</evidence>
<keyword evidence="3" id="KW-1185">Reference proteome</keyword>
<keyword evidence="1" id="KW-0472">Membrane</keyword>
<dbReference type="InParanoid" id="F8QDA8"/>
<organism evidence="3">
    <name type="scientific">Serpula lacrymans var. lacrymans (strain S7.3)</name>
    <name type="common">Dry rot fungus</name>
    <dbReference type="NCBI Taxonomy" id="936435"/>
    <lineage>
        <taxon>Eukaryota</taxon>
        <taxon>Fungi</taxon>
        <taxon>Dikarya</taxon>
        <taxon>Basidiomycota</taxon>
        <taxon>Agaricomycotina</taxon>
        <taxon>Agaricomycetes</taxon>
        <taxon>Agaricomycetidae</taxon>
        <taxon>Boletales</taxon>
        <taxon>Coniophorineae</taxon>
        <taxon>Serpulaceae</taxon>
        <taxon>Serpula</taxon>
    </lineage>
</organism>
<dbReference type="EMBL" id="GL945491">
    <property type="protein sequence ID" value="EGN93579.1"/>
    <property type="molecule type" value="Genomic_DNA"/>
</dbReference>
<reference evidence="3" key="1">
    <citation type="journal article" date="2011" name="Science">
        <title>The plant cell wall-decomposing machinery underlies the functional diversity of forest fungi.</title>
        <authorList>
            <person name="Eastwood D.C."/>
            <person name="Floudas D."/>
            <person name="Binder M."/>
            <person name="Majcherczyk A."/>
            <person name="Schneider P."/>
            <person name="Aerts A."/>
            <person name="Asiegbu F.O."/>
            <person name="Baker S.E."/>
            <person name="Barry K."/>
            <person name="Bendiksby M."/>
            <person name="Blumentritt M."/>
            <person name="Coutinho P.M."/>
            <person name="Cullen D."/>
            <person name="de Vries R.P."/>
            <person name="Gathman A."/>
            <person name="Goodell B."/>
            <person name="Henrissat B."/>
            <person name="Ihrmark K."/>
            <person name="Kauserud H."/>
            <person name="Kohler A."/>
            <person name="LaButti K."/>
            <person name="Lapidus A."/>
            <person name="Lavin J.L."/>
            <person name="Lee Y.-H."/>
            <person name="Lindquist E."/>
            <person name="Lilly W."/>
            <person name="Lucas S."/>
            <person name="Morin E."/>
            <person name="Murat C."/>
            <person name="Oguiza J.A."/>
            <person name="Park J."/>
            <person name="Pisabarro A.G."/>
            <person name="Riley R."/>
            <person name="Rosling A."/>
            <person name="Salamov A."/>
            <person name="Schmidt O."/>
            <person name="Schmutz J."/>
            <person name="Skrede I."/>
            <person name="Stenlid J."/>
            <person name="Wiebenga A."/>
            <person name="Xie X."/>
            <person name="Kuees U."/>
            <person name="Hibbett D.S."/>
            <person name="Hoffmeister D."/>
            <person name="Hoegberg N."/>
            <person name="Martin F."/>
            <person name="Grigoriev I.V."/>
            <person name="Watkinson S.C."/>
        </authorList>
    </citation>
    <scope>NUCLEOTIDE SEQUENCE [LARGE SCALE GENOMIC DNA]</scope>
    <source>
        <strain evidence="3">strain S7.3</strain>
    </source>
</reference>